<keyword evidence="8" id="KW-0508">mRNA splicing</keyword>
<evidence type="ECO:0000256" key="9">
    <source>
        <dbReference type="ARBA" id="ARBA00023242"/>
    </source>
</evidence>
<dbReference type="InterPro" id="IPR014001">
    <property type="entry name" value="Helicase_ATP-bd"/>
</dbReference>
<keyword evidence="7" id="KW-0067">ATP-binding</keyword>
<feature type="region of interest" description="Disordered" evidence="11">
    <location>
        <begin position="111"/>
        <end position="312"/>
    </location>
</feature>
<dbReference type="CDD" id="cd18791">
    <property type="entry name" value="SF2_C_RHA"/>
    <property type="match status" value="1"/>
</dbReference>
<keyword evidence="9" id="KW-0539">Nucleus</keyword>
<evidence type="ECO:0000256" key="2">
    <source>
        <dbReference type="ARBA" id="ARBA00012552"/>
    </source>
</evidence>
<organism evidence="14 15">
    <name type="scientific">Nitzschia inconspicua</name>
    <dbReference type="NCBI Taxonomy" id="303405"/>
    <lineage>
        <taxon>Eukaryota</taxon>
        <taxon>Sar</taxon>
        <taxon>Stramenopiles</taxon>
        <taxon>Ochrophyta</taxon>
        <taxon>Bacillariophyta</taxon>
        <taxon>Bacillariophyceae</taxon>
        <taxon>Bacillariophycidae</taxon>
        <taxon>Bacillariales</taxon>
        <taxon>Bacillariaceae</taxon>
        <taxon>Nitzschia</taxon>
    </lineage>
</organism>
<feature type="compositionally biased region" description="Basic and acidic residues" evidence="11">
    <location>
        <begin position="286"/>
        <end position="295"/>
    </location>
</feature>
<dbReference type="FunFam" id="1.20.120.1080:FF:000001">
    <property type="entry name" value="Pre-mRNA-splicing factor ATP-dependent RNA helicase"/>
    <property type="match status" value="1"/>
</dbReference>
<sequence>MGKSSSAGIQQWCEDHLHTLLGFADSALASYLVHIAKKAKSPMDIEAVLKEGNVKASSFDAQQTFCRDLYRKSHNTSTDKTATTSATKKGLTSTNADWINKAKKYDILEDDEDDDEDQDTTTRDRTNTTSSTTRRDKKKGKKDDSNSRHRRDDDDDDDKRKGTTSSSKREKLKEKKKRLRTTGKNDAGDDNDSQNDNHSFSSSDELDTRVSRKEEKRDRRNERKRRKQDDDDNKNQHESDQEKHPKLDALTPEQRAELEREKDLRERDEFVKRMQERDKQKTKRVKQQEKDGDDHFVDDDDDDHKESKEAVQRRIDLEERLARGETIRDEQGRELTLERLRIESRRAYLKKRQEREVTLLKQSIEDEEELFRNQKLSAAERKRIELGKQIIKMVEKNENKEDQEDGFYRLPDEYDDKETKGDQDQALLKSRYVESKHEKSEQELWEEAQTRKAEIVHKKKKDTNEKEYDLIFDDQIDFVMQETTKGYDKRDKKHRISNKKIKEEEHGDDDISVIKPVTEHEKILAGRKKLPVFPYREEFLAAVKDHQVLVLVGETGSGKTTQIPQYLYEIGYAELGKIGCTQPRRVAAMSVAARVAQEMNVRLGKEVGYSIRFENCTSEATKIQYMTDGMLLREILTEPDLASYSCMIIDEAHERTLHSDILFGLVKDIVRFRSDLKLIISSATMDAEKFSKYFDDANIFMIPGRMFPVDIYYTKSPEADYVDAAVVTVLQIHVSQPLNGDILVFLTGQEEIETATEILTQRTRNLGSRIPELMICPVYANLPSEQQAKIFEKTPKGARKVVLATNIAETSLTIDGICYVIDTGFNKQKSYNARSGMESLVVTPVSQAAANQRAGRAGRTQPGKCFRLFTAWSFQHELEPNTVPEILRTNLGNVVLMLKSLGINDLVHFDFMDKPPSDALIRALEQLYALGALNDLGELTKLGRRMAEFPLEPMLSKSVIASEKYECVSEVLSTVSMLSLGASVFYRPKEKAIMADTARMNFARGGGGDHISLLRCYSEWVATDYSNAWCFENFVQVRSIRRARDIREQLESLCERVEIDYLVSKPDDNDAVLKAITSGFFYNVAKLGRTGDYQTVKQQRTVYIHPSSVLAKEEQPPPWLVYFELAFTTKEFMRQVAPIDPSWLVEIAPHYYQPSDVEDSKNKKMPKQRKMR</sequence>
<feature type="domain" description="Helicase C-terminal" evidence="13">
    <location>
        <begin position="728"/>
        <end position="902"/>
    </location>
</feature>
<dbReference type="GO" id="GO:0071013">
    <property type="term" value="C:catalytic step 2 spliceosome"/>
    <property type="evidence" value="ECO:0007669"/>
    <property type="project" value="TreeGrafter"/>
</dbReference>
<dbReference type="FunFam" id="3.40.50.300:FF:000007">
    <property type="entry name" value="Pre-mRNA-splicing factor ATP-dependent RNA helicase"/>
    <property type="match status" value="1"/>
</dbReference>
<keyword evidence="4" id="KW-0547">Nucleotide-binding</keyword>
<comment type="subcellular location">
    <subcellularLocation>
        <location evidence="1">Nucleus</location>
    </subcellularLocation>
</comment>
<proteinExistence type="predicted"/>
<dbReference type="GO" id="GO:0003724">
    <property type="term" value="F:RNA helicase activity"/>
    <property type="evidence" value="ECO:0007669"/>
    <property type="project" value="UniProtKB-EC"/>
</dbReference>
<dbReference type="GO" id="GO:0008380">
    <property type="term" value="P:RNA splicing"/>
    <property type="evidence" value="ECO:0007669"/>
    <property type="project" value="UniProtKB-KW"/>
</dbReference>
<dbReference type="GO" id="GO:0006397">
    <property type="term" value="P:mRNA processing"/>
    <property type="evidence" value="ECO:0007669"/>
    <property type="project" value="UniProtKB-KW"/>
</dbReference>
<keyword evidence="3" id="KW-0507">mRNA processing</keyword>
<dbReference type="SMART" id="SM00490">
    <property type="entry name" value="HELICc"/>
    <property type="match status" value="1"/>
</dbReference>
<gene>
    <name evidence="14" type="ORF">IV203_002041</name>
</gene>
<dbReference type="InterPro" id="IPR002464">
    <property type="entry name" value="DNA/RNA_helicase_DEAH_CS"/>
</dbReference>
<reference evidence="14" key="2">
    <citation type="submission" date="2021-04" db="EMBL/GenBank/DDBJ databases">
        <authorList>
            <person name="Podell S."/>
        </authorList>
    </citation>
    <scope>NUCLEOTIDE SEQUENCE</scope>
    <source>
        <strain evidence="14">Hildebrandi</strain>
    </source>
</reference>
<feature type="compositionally biased region" description="Basic and acidic residues" evidence="11">
    <location>
        <begin position="141"/>
        <end position="152"/>
    </location>
</feature>
<dbReference type="Pfam" id="PF07717">
    <property type="entry name" value="OB_NTP_bind"/>
    <property type="match status" value="1"/>
</dbReference>
<keyword evidence="15" id="KW-1185">Reference proteome</keyword>
<evidence type="ECO:0000313" key="15">
    <source>
        <dbReference type="Proteomes" id="UP000693970"/>
    </source>
</evidence>
<dbReference type="InterPro" id="IPR048333">
    <property type="entry name" value="HA2_WH"/>
</dbReference>
<reference evidence="14" key="1">
    <citation type="journal article" date="2021" name="Sci. Rep.">
        <title>Diploid genomic architecture of Nitzschia inconspicua, an elite biomass production diatom.</title>
        <authorList>
            <person name="Oliver A."/>
            <person name="Podell S."/>
            <person name="Pinowska A."/>
            <person name="Traller J.C."/>
            <person name="Smith S.R."/>
            <person name="McClure R."/>
            <person name="Beliaev A."/>
            <person name="Bohutskyi P."/>
            <person name="Hill E.A."/>
            <person name="Rabines A."/>
            <person name="Zheng H."/>
            <person name="Allen L.Z."/>
            <person name="Kuo A."/>
            <person name="Grigoriev I.V."/>
            <person name="Allen A.E."/>
            <person name="Hazlebeck D."/>
            <person name="Allen E.E."/>
        </authorList>
    </citation>
    <scope>NUCLEOTIDE SEQUENCE</scope>
    <source>
        <strain evidence="14">Hildebrandi</strain>
    </source>
</reference>
<evidence type="ECO:0000256" key="10">
    <source>
        <dbReference type="ARBA" id="ARBA00047984"/>
    </source>
</evidence>
<accession>A0A9K3L8I1</accession>
<dbReference type="Pfam" id="PF04408">
    <property type="entry name" value="WHD_HA2"/>
    <property type="match status" value="1"/>
</dbReference>
<evidence type="ECO:0000259" key="13">
    <source>
        <dbReference type="PROSITE" id="PS51194"/>
    </source>
</evidence>
<evidence type="ECO:0000256" key="4">
    <source>
        <dbReference type="ARBA" id="ARBA00022741"/>
    </source>
</evidence>
<dbReference type="PROSITE" id="PS00690">
    <property type="entry name" value="DEAH_ATP_HELICASE"/>
    <property type="match status" value="1"/>
</dbReference>
<dbReference type="OrthoDB" id="10253254at2759"/>
<dbReference type="Pfam" id="PF00270">
    <property type="entry name" value="DEAD"/>
    <property type="match status" value="1"/>
</dbReference>
<evidence type="ECO:0000313" key="14">
    <source>
        <dbReference type="EMBL" id="KAG7357353.1"/>
    </source>
</evidence>
<dbReference type="PANTHER" id="PTHR18934">
    <property type="entry name" value="ATP-DEPENDENT RNA HELICASE"/>
    <property type="match status" value="1"/>
</dbReference>
<dbReference type="Proteomes" id="UP000693970">
    <property type="component" value="Unassembled WGS sequence"/>
</dbReference>
<dbReference type="EC" id="3.6.4.13" evidence="2"/>
<comment type="caution">
    <text evidence="14">The sequence shown here is derived from an EMBL/GenBank/DDBJ whole genome shotgun (WGS) entry which is preliminary data.</text>
</comment>
<keyword evidence="6 14" id="KW-0347">Helicase</keyword>
<comment type="catalytic activity">
    <reaction evidence="10">
        <text>ATP + H2O = ADP + phosphate + H(+)</text>
        <dbReference type="Rhea" id="RHEA:13065"/>
        <dbReference type="ChEBI" id="CHEBI:15377"/>
        <dbReference type="ChEBI" id="CHEBI:15378"/>
        <dbReference type="ChEBI" id="CHEBI:30616"/>
        <dbReference type="ChEBI" id="CHEBI:43474"/>
        <dbReference type="ChEBI" id="CHEBI:456216"/>
        <dbReference type="EC" id="3.6.4.13"/>
    </reaction>
</comment>
<evidence type="ECO:0000256" key="7">
    <source>
        <dbReference type="ARBA" id="ARBA00022840"/>
    </source>
</evidence>
<name>A0A9K3L8I1_9STRA</name>
<feature type="compositionally biased region" description="Basic and acidic residues" evidence="11">
    <location>
        <begin position="254"/>
        <end position="279"/>
    </location>
</feature>
<dbReference type="AlphaFoldDB" id="A0A9K3L8I1"/>
<evidence type="ECO:0000256" key="11">
    <source>
        <dbReference type="SAM" id="MobiDB-lite"/>
    </source>
</evidence>
<dbReference type="FunFam" id="3.40.50.300:FF:000726">
    <property type="entry name" value="Pre-mRNA-splicing factor ATP-dependent RNA helicase"/>
    <property type="match status" value="1"/>
</dbReference>
<dbReference type="InterPro" id="IPR007502">
    <property type="entry name" value="Helicase-assoc_dom"/>
</dbReference>
<dbReference type="InterPro" id="IPR011709">
    <property type="entry name" value="DEAD-box_helicase_OB_fold"/>
</dbReference>
<evidence type="ECO:0000256" key="5">
    <source>
        <dbReference type="ARBA" id="ARBA00022801"/>
    </source>
</evidence>
<feature type="domain" description="Helicase ATP-binding" evidence="12">
    <location>
        <begin position="540"/>
        <end position="703"/>
    </location>
</feature>
<evidence type="ECO:0000256" key="3">
    <source>
        <dbReference type="ARBA" id="ARBA00022664"/>
    </source>
</evidence>
<dbReference type="GO" id="GO:0016787">
    <property type="term" value="F:hydrolase activity"/>
    <property type="evidence" value="ECO:0007669"/>
    <property type="project" value="UniProtKB-KW"/>
</dbReference>
<feature type="region of interest" description="Disordered" evidence="11">
    <location>
        <begin position="401"/>
        <end position="423"/>
    </location>
</feature>
<feature type="compositionally biased region" description="Polar residues" evidence="11">
    <location>
        <begin position="194"/>
        <end position="203"/>
    </location>
</feature>
<dbReference type="GO" id="GO:0071006">
    <property type="term" value="C:U2-type catalytic step 1 spliceosome"/>
    <property type="evidence" value="ECO:0007669"/>
    <property type="project" value="UniProtKB-ARBA"/>
</dbReference>
<dbReference type="GO" id="GO:0003723">
    <property type="term" value="F:RNA binding"/>
    <property type="evidence" value="ECO:0007669"/>
    <property type="project" value="TreeGrafter"/>
</dbReference>
<dbReference type="Pfam" id="PF21010">
    <property type="entry name" value="HA2_C"/>
    <property type="match status" value="1"/>
</dbReference>
<evidence type="ECO:0000256" key="6">
    <source>
        <dbReference type="ARBA" id="ARBA00022806"/>
    </source>
</evidence>
<feature type="compositionally biased region" description="Basic and acidic residues" evidence="11">
    <location>
        <begin position="206"/>
        <end position="247"/>
    </location>
</feature>
<dbReference type="SMART" id="SM00487">
    <property type="entry name" value="DEXDc"/>
    <property type="match status" value="1"/>
</dbReference>
<protein>
    <recommendedName>
        <fullName evidence="2">RNA helicase</fullName>
        <ecNumber evidence="2">3.6.4.13</ecNumber>
    </recommendedName>
</protein>
<dbReference type="PANTHER" id="PTHR18934:SF83">
    <property type="entry name" value="PRE-MRNA-SPLICING FACTOR ATP-DEPENDENT RNA HELICASE DHX16"/>
    <property type="match status" value="1"/>
</dbReference>
<dbReference type="InterPro" id="IPR001650">
    <property type="entry name" value="Helicase_C-like"/>
</dbReference>
<dbReference type="GO" id="GO:0005524">
    <property type="term" value="F:ATP binding"/>
    <property type="evidence" value="ECO:0007669"/>
    <property type="project" value="UniProtKB-KW"/>
</dbReference>
<dbReference type="PROSITE" id="PS51194">
    <property type="entry name" value="HELICASE_CTER"/>
    <property type="match status" value="1"/>
</dbReference>
<dbReference type="InterPro" id="IPR011545">
    <property type="entry name" value="DEAD/DEAH_box_helicase_dom"/>
</dbReference>
<dbReference type="PROSITE" id="PS51192">
    <property type="entry name" value="HELICASE_ATP_BIND_1"/>
    <property type="match status" value="1"/>
</dbReference>
<evidence type="ECO:0000256" key="1">
    <source>
        <dbReference type="ARBA" id="ARBA00004123"/>
    </source>
</evidence>
<dbReference type="Pfam" id="PF00271">
    <property type="entry name" value="Helicase_C"/>
    <property type="match status" value="1"/>
</dbReference>
<evidence type="ECO:0000256" key="8">
    <source>
        <dbReference type="ARBA" id="ARBA00023187"/>
    </source>
</evidence>
<dbReference type="SMART" id="SM00847">
    <property type="entry name" value="HA2"/>
    <property type="match status" value="1"/>
</dbReference>
<keyword evidence="5" id="KW-0378">Hydrolase</keyword>
<dbReference type="EMBL" id="JAGRRH010000015">
    <property type="protein sequence ID" value="KAG7357353.1"/>
    <property type="molecule type" value="Genomic_DNA"/>
</dbReference>
<evidence type="ECO:0000259" key="12">
    <source>
        <dbReference type="PROSITE" id="PS51192"/>
    </source>
</evidence>